<dbReference type="OrthoDB" id="7062761at2"/>
<protein>
    <submittedName>
        <fullName evidence="1">Uncharacterized protein</fullName>
    </submittedName>
</protein>
<dbReference type="Proteomes" id="UP000316584">
    <property type="component" value="Chromosome"/>
</dbReference>
<dbReference type="EMBL" id="CP042218">
    <property type="protein sequence ID" value="QDW65820.1"/>
    <property type="molecule type" value="Genomic_DNA"/>
</dbReference>
<evidence type="ECO:0000313" key="2">
    <source>
        <dbReference type="Proteomes" id="UP000316584"/>
    </source>
</evidence>
<dbReference type="RefSeq" id="WP_144889791.1">
    <property type="nucleotide sequence ID" value="NZ_CP042218.1"/>
</dbReference>
<dbReference type="AlphaFoldDB" id="A0A518N1M0"/>
<dbReference type="KEGG" id="lug:FPZ22_01995"/>
<reference evidence="1 2" key="1">
    <citation type="submission" date="2019-07" db="EMBL/GenBank/DDBJ databases">
        <title>Full genome sequence of Luteimonas sp. Gr-4.</title>
        <authorList>
            <person name="Im W.-T."/>
        </authorList>
    </citation>
    <scope>NUCLEOTIDE SEQUENCE [LARGE SCALE GENOMIC DNA]</scope>
    <source>
        <strain evidence="1 2">Gr-4</strain>
    </source>
</reference>
<name>A0A518N1M0_9GAMM</name>
<keyword evidence="2" id="KW-1185">Reference proteome</keyword>
<sequence length="161" mass="18709">MGWREECRAKCQRVKYIGEEIAWAEKPNHAGWLKGFSTLLDDRFVTIPGLHFEGVYESLSVGGEVFRYGLFDTHGRDRHRVFQIEVYPRYQISHREKGRQVLGPHIHLGHKPPDAMVRPVLANLDAGQLKRWAYRFKRHAKISDSPRHALVPPFHDGIFSK</sequence>
<proteinExistence type="predicted"/>
<evidence type="ECO:0000313" key="1">
    <source>
        <dbReference type="EMBL" id="QDW65820.1"/>
    </source>
</evidence>
<gene>
    <name evidence="1" type="ORF">FPZ22_01995</name>
</gene>
<accession>A0A518N1M0</accession>
<organism evidence="1 2">
    <name type="scientific">Luteimonas granuli</name>
    <dbReference type="NCBI Taxonomy" id="1176533"/>
    <lineage>
        <taxon>Bacteria</taxon>
        <taxon>Pseudomonadati</taxon>
        <taxon>Pseudomonadota</taxon>
        <taxon>Gammaproteobacteria</taxon>
        <taxon>Lysobacterales</taxon>
        <taxon>Lysobacteraceae</taxon>
        <taxon>Luteimonas</taxon>
    </lineage>
</organism>